<feature type="domain" description="FAD-dependent oxidoreductase 2 FAD-binding" evidence="3">
    <location>
        <begin position="22"/>
        <end position="71"/>
    </location>
</feature>
<reference evidence="4 5" key="1">
    <citation type="journal article" date="2021" name="Sci. Rep.">
        <title>The distribution of antibiotic resistance genes in chicken gut microbiota commensals.</title>
        <authorList>
            <person name="Juricova H."/>
            <person name="Matiasovicova J."/>
            <person name="Kubasova T."/>
            <person name="Cejkova D."/>
            <person name="Rychlik I."/>
        </authorList>
    </citation>
    <scope>NUCLEOTIDE SEQUENCE [LARGE SCALE GENOMIC DNA]</scope>
    <source>
        <strain evidence="4 5">An829</strain>
    </source>
</reference>
<dbReference type="Gene3D" id="3.50.50.60">
    <property type="entry name" value="FAD/NAD(P)-binding domain"/>
    <property type="match status" value="1"/>
</dbReference>
<evidence type="ECO:0000256" key="1">
    <source>
        <dbReference type="ARBA" id="ARBA00022630"/>
    </source>
</evidence>
<keyword evidence="1" id="KW-0285">Flavoprotein</keyword>
<accession>A0ABS2DVV2</accession>
<organism evidence="4 5">
    <name type="scientific">Sutterella massiliensis</name>
    <dbReference type="NCBI Taxonomy" id="1816689"/>
    <lineage>
        <taxon>Bacteria</taxon>
        <taxon>Pseudomonadati</taxon>
        <taxon>Pseudomonadota</taxon>
        <taxon>Betaproteobacteria</taxon>
        <taxon>Burkholderiales</taxon>
        <taxon>Sutterellaceae</taxon>
        <taxon>Sutterella</taxon>
    </lineage>
</organism>
<dbReference type="SUPFAM" id="SSF51905">
    <property type="entry name" value="FAD/NAD(P)-binding domain"/>
    <property type="match status" value="1"/>
</dbReference>
<dbReference type="Proteomes" id="UP000715095">
    <property type="component" value="Unassembled WGS sequence"/>
</dbReference>
<dbReference type="InterPro" id="IPR036188">
    <property type="entry name" value="FAD/NAD-bd_sf"/>
</dbReference>
<evidence type="ECO:0000313" key="4">
    <source>
        <dbReference type="EMBL" id="MBM6705388.1"/>
    </source>
</evidence>
<dbReference type="InterPro" id="IPR003953">
    <property type="entry name" value="FAD-dep_OxRdtase_2_FAD-bd"/>
</dbReference>
<evidence type="ECO:0000256" key="2">
    <source>
        <dbReference type="ARBA" id="ARBA00023002"/>
    </source>
</evidence>
<gene>
    <name evidence="4" type="ORF">H6A60_13035</name>
</gene>
<comment type="caution">
    <text evidence="4">The sequence shown here is derived from an EMBL/GenBank/DDBJ whole genome shotgun (WGS) entry which is preliminary data.</text>
</comment>
<keyword evidence="5" id="KW-1185">Reference proteome</keyword>
<keyword evidence="2" id="KW-0560">Oxidoreductase</keyword>
<dbReference type="EMBL" id="JACJJC010000431">
    <property type="protein sequence ID" value="MBM6705388.1"/>
    <property type="molecule type" value="Genomic_DNA"/>
</dbReference>
<evidence type="ECO:0000313" key="5">
    <source>
        <dbReference type="Proteomes" id="UP000715095"/>
    </source>
</evidence>
<dbReference type="RefSeq" id="WP_205105324.1">
    <property type="nucleotide sequence ID" value="NZ_JACJJC010000431.1"/>
</dbReference>
<evidence type="ECO:0000259" key="3">
    <source>
        <dbReference type="Pfam" id="PF00890"/>
    </source>
</evidence>
<dbReference type="Pfam" id="PF00890">
    <property type="entry name" value="FAD_binding_2"/>
    <property type="match status" value="1"/>
</dbReference>
<sequence>MAVVHAPAASAEEKTCFDLSTDVVVVGLGAAGAATAITAADKGAQVLLIERQPLKTLRSNTRMSGGYIHCPEK</sequence>
<protein>
    <submittedName>
        <fullName evidence="4">FAD-binding protein</fullName>
    </submittedName>
</protein>
<proteinExistence type="predicted"/>
<name>A0ABS2DVV2_9BURK</name>
<feature type="non-terminal residue" evidence="4">
    <location>
        <position position="73"/>
    </location>
</feature>